<name>A0A9X0A4T1_9CNID</name>
<keyword evidence="3" id="KW-0458">Lysosome</keyword>
<proteinExistence type="inferred from homology"/>
<keyword evidence="6" id="KW-1185">Reference proteome</keyword>
<reference evidence="5" key="1">
    <citation type="submission" date="2023-01" db="EMBL/GenBank/DDBJ databases">
        <title>Genome assembly of the deep-sea coral Lophelia pertusa.</title>
        <authorList>
            <person name="Herrera S."/>
            <person name="Cordes E."/>
        </authorList>
    </citation>
    <scope>NUCLEOTIDE SEQUENCE</scope>
    <source>
        <strain evidence="5">USNM1676648</strain>
        <tissue evidence="5">Polyp</tissue>
    </source>
</reference>
<comment type="similarity">
    <text evidence="2">Belongs to the LAMTOR4 family.</text>
</comment>
<evidence type="ECO:0000256" key="1">
    <source>
        <dbReference type="ARBA" id="ARBA00004371"/>
    </source>
</evidence>
<dbReference type="GO" id="GO:0071230">
    <property type="term" value="P:cellular response to amino acid stimulus"/>
    <property type="evidence" value="ECO:0007669"/>
    <property type="project" value="InterPro"/>
</dbReference>
<evidence type="ECO:0000313" key="6">
    <source>
        <dbReference type="Proteomes" id="UP001163046"/>
    </source>
</evidence>
<dbReference type="GO" id="GO:0071986">
    <property type="term" value="C:Ragulator complex"/>
    <property type="evidence" value="ECO:0007669"/>
    <property type="project" value="InterPro"/>
</dbReference>
<dbReference type="AlphaFoldDB" id="A0A9X0A4T1"/>
<accession>A0A9X0A4T1</accession>
<dbReference type="Proteomes" id="UP001163046">
    <property type="component" value="Unassembled WGS sequence"/>
</dbReference>
<evidence type="ECO:0000256" key="2">
    <source>
        <dbReference type="ARBA" id="ARBA00010627"/>
    </source>
</evidence>
<dbReference type="PANTHER" id="PTHR33967:SF1">
    <property type="entry name" value="RAGULATOR COMPLEX PROTEIN LAMTOR4"/>
    <property type="match status" value="1"/>
</dbReference>
<gene>
    <name evidence="5" type="primary">LAMTOR4_1</name>
    <name evidence="5" type="ORF">OS493_010453</name>
</gene>
<dbReference type="GO" id="GO:0032008">
    <property type="term" value="P:positive regulation of TOR signaling"/>
    <property type="evidence" value="ECO:0007669"/>
    <property type="project" value="InterPro"/>
</dbReference>
<evidence type="ECO:0000313" key="5">
    <source>
        <dbReference type="EMBL" id="KAJ7392794.1"/>
    </source>
</evidence>
<dbReference type="EMBL" id="MU825400">
    <property type="protein sequence ID" value="KAJ7392794.1"/>
    <property type="molecule type" value="Genomic_DNA"/>
</dbReference>
<dbReference type="GO" id="GO:0005764">
    <property type="term" value="C:lysosome"/>
    <property type="evidence" value="ECO:0007669"/>
    <property type="project" value="UniProtKB-SubCell"/>
</dbReference>
<comment type="subcellular location">
    <subcellularLocation>
        <location evidence="1">Lysosome</location>
    </subcellularLocation>
</comment>
<sequence length="129" mass="14428">MAEIFLSRTFCSLERNALIVIVNVHVALFLMIKANPLPHGLDKIPDAQGYLVINSDGAVLASSGDLEMKRTLPATITRMLQTAAKIPISGDRTQTFKRMSVYYRDFTLMATVSNQKIFVVKRPLKQESE</sequence>
<dbReference type="PANTHER" id="PTHR33967">
    <property type="entry name" value="RAGULATOR COMPLEX PROTEIN LAMTOR4"/>
    <property type="match status" value="1"/>
</dbReference>
<comment type="caution">
    <text evidence="5">The sequence shown here is derived from an EMBL/GenBank/DDBJ whole genome shotgun (WGS) entry which is preliminary data.</text>
</comment>
<dbReference type="InterPro" id="IPR034601">
    <property type="entry name" value="LAMTOR4"/>
</dbReference>
<dbReference type="GO" id="GO:0005085">
    <property type="term" value="F:guanyl-nucleotide exchange factor activity"/>
    <property type="evidence" value="ECO:0007669"/>
    <property type="project" value="TreeGrafter"/>
</dbReference>
<evidence type="ECO:0000256" key="4">
    <source>
        <dbReference type="ARBA" id="ARBA00032690"/>
    </source>
</evidence>
<dbReference type="OrthoDB" id="275011at2759"/>
<organism evidence="5 6">
    <name type="scientific">Desmophyllum pertusum</name>
    <dbReference type="NCBI Taxonomy" id="174260"/>
    <lineage>
        <taxon>Eukaryota</taxon>
        <taxon>Metazoa</taxon>
        <taxon>Cnidaria</taxon>
        <taxon>Anthozoa</taxon>
        <taxon>Hexacorallia</taxon>
        <taxon>Scleractinia</taxon>
        <taxon>Caryophylliina</taxon>
        <taxon>Caryophylliidae</taxon>
        <taxon>Desmophyllum</taxon>
    </lineage>
</organism>
<evidence type="ECO:0000256" key="3">
    <source>
        <dbReference type="ARBA" id="ARBA00023228"/>
    </source>
</evidence>
<protein>
    <recommendedName>
        <fullName evidence="4">Late endosomal/lysosomal adaptor and MAPK and MTOR activator 4</fullName>
    </recommendedName>
</protein>
<dbReference type="SUPFAM" id="SSF103196">
    <property type="entry name" value="Roadblock/LC7 domain"/>
    <property type="match status" value="1"/>
</dbReference>